<dbReference type="SUPFAM" id="SSF52091">
    <property type="entry name" value="SpoIIaa-like"/>
    <property type="match status" value="1"/>
</dbReference>
<dbReference type="PROSITE" id="PS50801">
    <property type="entry name" value="STAS"/>
    <property type="match status" value="1"/>
</dbReference>
<gene>
    <name evidence="3" type="ORF">KR50_03870</name>
</gene>
<dbReference type="CDD" id="cd07041">
    <property type="entry name" value="STAS_RsbR_RsbS_like"/>
    <property type="match status" value="1"/>
</dbReference>
<dbReference type="SUPFAM" id="SSF55781">
    <property type="entry name" value="GAF domain-like"/>
    <property type="match status" value="1"/>
</dbReference>
<name>A0A0C2WAK0_9BACL</name>
<dbReference type="PANTHER" id="PTHR33745:SF3">
    <property type="entry name" value="RSBT CO-ANTAGONIST PROTEIN RSBRC"/>
    <property type="match status" value="1"/>
</dbReference>
<evidence type="ECO:0000313" key="3">
    <source>
        <dbReference type="EMBL" id="KIL53058.1"/>
    </source>
</evidence>
<dbReference type="AlphaFoldDB" id="A0A0C2WAK0"/>
<dbReference type="InterPro" id="IPR002645">
    <property type="entry name" value="STAS_dom"/>
</dbReference>
<organism evidence="3 4">
    <name type="scientific">Jeotgalibacillus campisalis</name>
    <dbReference type="NCBI Taxonomy" id="220754"/>
    <lineage>
        <taxon>Bacteria</taxon>
        <taxon>Bacillati</taxon>
        <taxon>Bacillota</taxon>
        <taxon>Bacilli</taxon>
        <taxon>Bacillales</taxon>
        <taxon>Caryophanaceae</taxon>
        <taxon>Jeotgalibacillus</taxon>
    </lineage>
</organism>
<dbReference type="InterPro" id="IPR029016">
    <property type="entry name" value="GAF-like_dom_sf"/>
</dbReference>
<dbReference type="Gene3D" id="3.30.750.24">
    <property type="entry name" value="STAS domain"/>
    <property type="match status" value="1"/>
</dbReference>
<dbReference type="RefSeq" id="WP_052476673.1">
    <property type="nucleotide sequence ID" value="NZ_JXRR01000001.1"/>
</dbReference>
<dbReference type="Gene3D" id="3.30.450.40">
    <property type="match status" value="1"/>
</dbReference>
<dbReference type="InterPro" id="IPR003018">
    <property type="entry name" value="GAF"/>
</dbReference>
<accession>A0A0C2WAK0</accession>
<keyword evidence="1" id="KW-0597">Phosphoprotein</keyword>
<dbReference type="PANTHER" id="PTHR33745">
    <property type="entry name" value="RSBT ANTAGONIST PROTEIN RSBS-RELATED"/>
    <property type="match status" value="1"/>
</dbReference>
<evidence type="ECO:0000313" key="4">
    <source>
        <dbReference type="Proteomes" id="UP000031972"/>
    </source>
</evidence>
<dbReference type="EMBL" id="JXRR01000001">
    <property type="protein sequence ID" value="KIL53058.1"/>
    <property type="molecule type" value="Genomic_DNA"/>
</dbReference>
<evidence type="ECO:0000256" key="1">
    <source>
        <dbReference type="ARBA" id="ARBA00022553"/>
    </source>
</evidence>
<protein>
    <submittedName>
        <fullName evidence="3">Anti-sigma factor antagonist</fullName>
    </submittedName>
</protein>
<proteinExistence type="predicted"/>
<dbReference type="SMART" id="SM00065">
    <property type="entry name" value="GAF"/>
    <property type="match status" value="1"/>
</dbReference>
<dbReference type="InterPro" id="IPR051932">
    <property type="entry name" value="Bact_StressResp_Reg"/>
</dbReference>
<sequence>MSIPYNLSSDHASLITASKRIFTIISDRLNVNTVYVTKKGSGAMTVLSSYNKQEEIISEGYSITYDQTYCRLIITDPKSAMTTENLMRNEVTKELEVTPQLNAKGFLGVTLRNLQGEVFGTLCVIDKEEKDFSQSDIDYLHAMAEVLAHTIELDQTTYNMGFLTVPIIPITKGISILSIQGIIDDNRAQKILQSVLEYGSSHQIHHFIIDLSGLIILDGIFPNVLINLVKSLQLMGIQTIVTGITPDIAKYDMDNGQELSTLETEIVGNLEAALASIGFYLMEKEE</sequence>
<dbReference type="Pfam" id="PF01740">
    <property type="entry name" value="STAS"/>
    <property type="match status" value="1"/>
</dbReference>
<reference evidence="3 4" key="1">
    <citation type="submission" date="2015-01" db="EMBL/GenBank/DDBJ databases">
        <title>Jeotgalibacillus campisalis genome sequencing.</title>
        <authorList>
            <person name="Goh K.M."/>
            <person name="Chan K.-G."/>
            <person name="Yaakop A.S."/>
            <person name="Ee R."/>
            <person name="Gan H.M."/>
            <person name="Chan C.S."/>
        </authorList>
    </citation>
    <scope>NUCLEOTIDE SEQUENCE [LARGE SCALE GENOMIC DNA]</scope>
    <source>
        <strain evidence="3 4">SF-57</strain>
    </source>
</reference>
<dbReference type="PATRIC" id="fig|220754.4.peg.395"/>
<keyword evidence="4" id="KW-1185">Reference proteome</keyword>
<comment type="caution">
    <text evidence="3">The sequence shown here is derived from an EMBL/GenBank/DDBJ whole genome shotgun (WGS) entry which is preliminary data.</text>
</comment>
<feature type="domain" description="STAS" evidence="2">
    <location>
        <begin position="164"/>
        <end position="277"/>
    </location>
</feature>
<dbReference type="Proteomes" id="UP000031972">
    <property type="component" value="Unassembled WGS sequence"/>
</dbReference>
<dbReference type="OrthoDB" id="1120027at2"/>
<evidence type="ECO:0000259" key="2">
    <source>
        <dbReference type="PROSITE" id="PS50801"/>
    </source>
</evidence>
<dbReference type="Pfam" id="PF01590">
    <property type="entry name" value="GAF"/>
    <property type="match status" value="1"/>
</dbReference>
<dbReference type="InterPro" id="IPR036513">
    <property type="entry name" value="STAS_dom_sf"/>
</dbReference>